<proteinExistence type="inferred from homology"/>
<dbReference type="RefSeq" id="WP_130549662.1">
    <property type="nucleotide sequence ID" value="NZ_SHMC01000001.1"/>
</dbReference>
<sequence>MSELVQVLSHGAVRELRLARPPVNALDDALMRALRRALEDSFADARVAGVVLSGNERVFSGGLDVPHLISHGQDRDALRATWSAFLGLAGVIAAAPVPVATALTGHAPAGGCVLALCGDYRVMCRSADAARPLQIGLNETQVGLAVPDGIQHLMRRVIGAHQASLLVVPGAMVSAEHALRIGLVDALADDAQATVEHAVQWLHGLARLPQTPLRRTRAIARADIIAALETVVLEEFIEQWFGPDTQAALQAMAARLSRSPPAA</sequence>
<comment type="caution">
    <text evidence="2">The sequence shown here is derived from an EMBL/GenBank/DDBJ whole genome shotgun (WGS) entry which is preliminary data.</text>
</comment>
<dbReference type="GO" id="GO:0016853">
    <property type="term" value="F:isomerase activity"/>
    <property type="evidence" value="ECO:0007669"/>
    <property type="project" value="UniProtKB-KW"/>
</dbReference>
<dbReference type="CDD" id="cd06558">
    <property type="entry name" value="crotonase-like"/>
    <property type="match status" value="1"/>
</dbReference>
<dbReference type="PANTHER" id="PTHR11941:SF54">
    <property type="entry name" value="ENOYL-COA HYDRATASE, MITOCHONDRIAL"/>
    <property type="match status" value="1"/>
</dbReference>
<dbReference type="GO" id="GO:0006635">
    <property type="term" value="P:fatty acid beta-oxidation"/>
    <property type="evidence" value="ECO:0007669"/>
    <property type="project" value="TreeGrafter"/>
</dbReference>
<dbReference type="PANTHER" id="PTHR11941">
    <property type="entry name" value="ENOYL-COA HYDRATASE-RELATED"/>
    <property type="match status" value="1"/>
</dbReference>
<dbReference type="Proteomes" id="UP000292627">
    <property type="component" value="Unassembled WGS sequence"/>
</dbReference>
<dbReference type="EMBL" id="SHMC01000001">
    <property type="protein sequence ID" value="TAA28080.1"/>
    <property type="molecule type" value="Genomic_DNA"/>
</dbReference>
<name>A0A4Q8LFA7_9GAMM</name>
<evidence type="ECO:0000256" key="1">
    <source>
        <dbReference type="ARBA" id="ARBA00005254"/>
    </source>
</evidence>
<organism evidence="2 3">
    <name type="scientific">Pseudoxanthomonas winnipegensis</name>
    <dbReference type="NCBI Taxonomy" id="2480810"/>
    <lineage>
        <taxon>Bacteria</taxon>
        <taxon>Pseudomonadati</taxon>
        <taxon>Pseudomonadota</taxon>
        <taxon>Gammaproteobacteria</taxon>
        <taxon>Lysobacterales</taxon>
        <taxon>Lysobacteraceae</taxon>
        <taxon>Pseudoxanthomonas</taxon>
    </lineage>
</organism>
<accession>A0A4Q8LFA7</accession>
<dbReference type="InterPro" id="IPR029045">
    <property type="entry name" value="ClpP/crotonase-like_dom_sf"/>
</dbReference>
<dbReference type="OrthoDB" id="8640486at2"/>
<dbReference type="Pfam" id="PF00378">
    <property type="entry name" value="ECH_1"/>
    <property type="match status" value="1"/>
</dbReference>
<protein>
    <submittedName>
        <fullName evidence="2">Enoyl-CoA hydratase/isomerase family protein</fullName>
    </submittedName>
</protein>
<gene>
    <name evidence="2" type="ORF">EA660_00285</name>
</gene>
<evidence type="ECO:0000313" key="3">
    <source>
        <dbReference type="Proteomes" id="UP000292627"/>
    </source>
</evidence>
<dbReference type="InterPro" id="IPR001753">
    <property type="entry name" value="Enoyl-CoA_hydra/iso"/>
</dbReference>
<dbReference type="SUPFAM" id="SSF52096">
    <property type="entry name" value="ClpP/crotonase"/>
    <property type="match status" value="1"/>
</dbReference>
<evidence type="ECO:0000313" key="2">
    <source>
        <dbReference type="EMBL" id="TAA28080.1"/>
    </source>
</evidence>
<comment type="similarity">
    <text evidence="1">Belongs to the enoyl-CoA hydratase/isomerase family.</text>
</comment>
<keyword evidence="2" id="KW-0413">Isomerase</keyword>
<reference evidence="2 3" key="1">
    <citation type="submission" date="2019-02" db="EMBL/GenBank/DDBJ databases">
        <title>WGS of Pseudoxanthomonas species novum from clinical isolates.</title>
        <authorList>
            <person name="Bernier A.-M."/>
            <person name="Bernard K."/>
            <person name="Vachon A."/>
        </authorList>
    </citation>
    <scope>NUCLEOTIDE SEQUENCE [LARGE SCALE GENOMIC DNA]</scope>
    <source>
        <strain evidence="2 3">NML171200</strain>
    </source>
</reference>
<dbReference type="AlphaFoldDB" id="A0A4Q8LFA7"/>
<dbReference type="Gene3D" id="3.90.226.10">
    <property type="entry name" value="2-enoyl-CoA Hydratase, Chain A, domain 1"/>
    <property type="match status" value="1"/>
</dbReference>